<name>A0ABS7BS47_9SPHN</name>
<dbReference type="SUPFAM" id="SSF52096">
    <property type="entry name" value="ClpP/crotonase"/>
    <property type="match status" value="1"/>
</dbReference>
<gene>
    <name evidence="3" type="ORF">KZ820_16890</name>
</gene>
<feature type="region of interest" description="Disordered" evidence="1">
    <location>
        <begin position="30"/>
        <end position="49"/>
    </location>
</feature>
<proteinExistence type="predicted"/>
<dbReference type="SMART" id="SM00245">
    <property type="entry name" value="TSPc"/>
    <property type="match status" value="1"/>
</dbReference>
<protein>
    <submittedName>
        <fullName evidence="3">Peptidase S41</fullName>
    </submittedName>
</protein>
<reference evidence="3 4" key="1">
    <citation type="submission" date="2021-07" db="EMBL/GenBank/DDBJ databases">
        <title>Sphingomonas sp.</title>
        <authorList>
            <person name="Feng G."/>
            <person name="Li J."/>
            <person name="Pan M."/>
        </authorList>
    </citation>
    <scope>NUCLEOTIDE SEQUENCE [LARGE SCALE GENOMIC DNA]</scope>
    <source>
        <strain evidence="3 4">RRHST34</strain>
    </source>
</reference>
<dbReference type="InterPro" id="IPR036034">
    <property type="entry name" value="PDZ_sf"/>
</dbReference>
<comment type="caution">
    <text evidence="3">The sequence shown here is derived from an EMBL/GenBank/DDBJ whole genome shotgun (WGS) entry which is preliminary data.</text>
</comment>
<dbReference type="Gene3D" id="3.90.226.10">
    <property type="entry name" value="2-enoyl-CoA Hydratase, Chain A, domain 1"/>
    <property type="match status" value="1"/>
</dbReference>
<feature type="compositionally biased region" description="Gly residues" evidence="1">
    <location>
        <begin position="36"/>
        <end position="49"/>
    </location>
</feature>
<dbReference type="RefSeq" id="WP_219749831.1">
    <property type="nucleotide sequence ID" value="NZ_JAHXZN010000007.1"/>
</dbReference>
<dbReference type="CDD" id="cd07561">
    <property type="entry name" value="Peptidase_S41_CPP_like"/>
    <property type="match status" value="1"/>
</dbReference>
<organism evidence="3 4">
    <name type="scientific">Sphingomonas citri</name>
    <dbReference type="NCBI Taxonomy" id="2862499"/>
    <lineage>
        <taxon>Bacteria</taxon>
        <taxon>Pseudomonadati</taxon>
        <taxon>Pseudomonadota</taxon>
        <taxon>Alphaproteobacteria</taxon>
        <taxon>Sphingomonadales</taxon>
        <taxon>Sphingomonadaceae</taxon>
        <taxon>Sphingomonas</taxon>
    </lineage>
</organism>
<dbReference type="PROSITE" id="PS51257">
    <property type="entry name" value="PROKAR_LIPOPROTEIN"/>
    <property type="match status" value="1"/>
</dbReference>
<dbReference type="EMBL" id="JAHXZN010000007">
    <property type="protein sequence ID" value="MBW6532420.1"/>
    <property type="molecule type" value="Genomic_DNA"/>
</dbReference>
<feature type="domain" description="Tail specific protease" evidence="2">
    <location>
        <begin position="207"/>
        <end position="418"/>
    </location>
</feature>
<evidence type="ECO:0000313" key="4">
    <source>
        <dbReference type="Proteomes" id="UP000759103"/>
    </source>
</evidence>
<dbReference type="Pfam" id="PF03572">
    <property type="entry name" value="Peptidase_S41"/>
    <property type="match status" value="1"/>
</dbReference>
<dbReference type="Gene3D" id="3.30.750.170">
    <property type="match status" value="1"/>
</dbReference>
<dbReference type="PANTHER" id="PTHR32060:SF30">
    <property type="entry name" value="CARBOXY-TERMINAL PROCESSING PROTEASE CTPA"/>
    <property type="match status" value="1"/>
</dbReference>
<feature type="region of interest" description="Disordered" evidence="1">
    <location>
        <begin position="465"/>
        <end position="484"/>
    </location>
</feature>
<keyword evidence="4" id="KW-1185">Reference proteome</keyword>
<evidence type="ECO:0000313" key="3">
    <source>
        <dbReference type="EMBL" id="MBW6532420.1"/>
    </source>
</evidence>
<accession>A0ABS7BS47</accession>
<dbReference type="Gene3D" id="2.30.42.10">
    <property type="match status" value="1"/>
</dbReference>
<dbReference type="InterPro" id="IPR029045">
    <property type="entry name" value="ClpP/crotonase-like_dom_sf"/>
</dbReference>
<dbReference type="Proteomes" id="UP000759103">
    <property type="component" value="Unassembled WGS sequence"/>
</dbReference>
<dbReference type="InterPro" id="IPR005151">
    <property type="entry name" value="Tail-specific_protease"/>
</dbReference>
<dbReference type="PANTHER" id="PTHR32060">
    <property type="entry name" value="TAIL-SPECIFIC PROTEASE"/>
    <property type="match status" value="1"/>
</dbReference>
<evidence type="ECO:0000259" key="2">
    <source>
        <dbReference type="SMART" id="SM00245"/>
    </source>
</evidence>
<sequence length="484" mass="50755">MRTPRWVGALALAGMLAGCGGGDDRGSAAAPSGGSAAVGGGTGSSGSTGGCTLRARQDWAFSILNEWYRYPELLASNVNPGSYTTLDDYVDALTAPARAQNRDRYFTYVTSASADAAYYASGKTAGIGVRLALTASNRLFVREAFEDTPAFAAGIDRGTEILAVGTSTANLRDISDIIAKNDYDALNAPFDDTTPGSARVLRVSDAAGTRVVTLTTANYSLAPLSSRYGAKVLDSGGRKVGYINLRTFIASADDQLRSAFATFRSQGVTDLVIDLRYNGGGLLATAETFTDLLGGGRSTSDVQAYTSYRPSKSSQDRIRYFRQEAQAIAPTRVAFIGTGATASASEYVINALIPYLHSSVALIGSNTYGKPVGQIPFDNPSCTDDRLLAVSLALQNSARQGDYFNGLATKVEASCQADDDVSHALGDPAELSLRTALDYIAGRSCTPIGTSASASRSTQLFAPANRPLIAPHPNAAQRDQPGLF</sequence>
<evidence type="ECO:0000256" key="1">
    <source>
        <dbReference type="SAM" id="MobiDB-lite"/>
    </source>
</evidence>